<feature type="binding site" evidence="10">
    <location>
        <position position="166"/>
    </location>
    <ligand>
        <name>substrate</name>
    </ligand>
</feature>
<dbReference type="NCBIfam" id="TIGR01854">
    <property type="entry name" value="lipid_A_lpxH"/>
    <property type="match status" value="1"/>
</dbReference>
<keyword evidence="3 10" id="KW-0997">Cell inner membrane</keyword>
<feature type="binding site" evidence="10">
    <location>
        <position position="81"/>
    </location>
    <ligand>
        <name>Mn(2+)</name>
        <dbReference type="ChEBI" id="CHEBI:29035"/>
        <label>2</label>
    </ligand>
</feature>
<feature type="binding site" evidence="10">
    <location>
        <position position="124"/>
    </location>
    <ligand>
        <name>substrate</name>
    </ligand>
</feature>
<dbReference type="EMBL" id="AP022853">
    <property type="protein sequence ID" value="BCB28026.1"/>
    <property type="molecule type" value="Genomic_DNA"/>
</dbReference>
<dbReference type="GO" id="GO:0005737">
    <property type="term" value="C:cytoplasm"/>
    <property type="evidence" value="ECO:0007669"/>
    <property type="project" value="InterPro"/>
</dbReference>
<keyword evidence="11" id="KW-0175">Coiled coil</keyword>
<evidence type="ECO:0000256" key="8">
    <source>
        <dbReference type="ARBA" id="ARBA00023136"/>
    </source>
</evidence>
<dbReference type="GO" id="GO:0008758">
    <property type="term" value="F:UDP-2,3-diacylglucosamine hydrolase activity"/>
    <property type="evidence" value="ECO:0007669"/>
    <property type="project" value="UniProtKB-UniRule"/>
</dbReference>
<accession>A0A6F8VG78</accession>
<keyword evidence="2 10" id="KW-0444">Lipid biosynthesis</keyword>
<dbReference type="GO" id="GO:0009245">
    <property type="term" value="P:lipid A biosynthetic process"/>
    <property type="evidence" value="ECO:0007669"/>
    <property type="project" value="UniProtKB-UniRule"/>
</dbReference>
<dbReference type="PANTHER" id="PTHR34990">
    <property type="entry name" value="UDP-2,3-DIACYLGLUCOSAMINE HYDROLASE-RELATED"/>
    <property type="match status" value="1"/>
</dbReference>
<feature type="binding site" evidence="10">
    <location>
        <begin position="81"/>
        <end position="82"/>
    </location>
    <ligand>
        <name>substrate</name>
    </ligand>
</feature>
<dbReference type="InterPro" id="IPR029052">
    <property type="entry name" value="Metallo-depent_PP-like"/>
</dbReference>
<dbReference type="PANTHER" id="PTHR34990:SF1">
    <property type="entry name" value="UDP-2,3-DIACYLGLUCOSAMINE HYDROLASE"/>
    <property type="match status" value="1"/>
</dbReference>
<feature type="binding site" evidence="10">
    <location>
        <position position="169"/>
    </location>
    <ligand>
        <name>substrate</name>
    </ligand>
</feature>
<comment type="similarity">
    <text evidence="10">Belongs to the LpxH family.</text>
</comment>
<keyword evidence="8 10" id="KW-0472">Membrane</keyword>
<feature type="binding site" evidence="10">
    <location>
        <position position="42"/>
    </location>
    <ligand>
        <name>Mn(2+)</name>
        <dbReference type="ChEBI" id="CHEBI:29035"/>
        <label>1</label>
    </ligand>
</feature>
<proteinExistence type="inferred from homology"/>
<evidence type="ECO:0000256" key="11">
    <source>
        <dbReference type="SAM" id="Coils"/>
    </source>
</evidence>
<comment type="subcellular location">
    <subcellularLocation>
        <location evidence="10">Cell inner membrane</location>
        <topology evidence="10">Peripheral membrane protein</topology>
        <orientation evidence="10">Cytoplasmic side</orientation>
    </subcellularLocation>
</comment>
<feature type="binding site" evidence="10">
    <location>
        <position position="11"/>
    </location>
    <ligand>
        <name>Mn(2+)</name>
        <dbReference type="ChEBI" id="CHEBI:29035"/>
        <label>1</label>
    </ligand>
</feature>
<gene>
    <name evidence="10 13" type="primary">lpxH</name>
    <name evidence="13" type="ORF">SKTS_29120</name>
</gene>
<evidence type="ECO:0000256" key="3">
    <source>
        <dbReference type="ARBA" id="ARBA00022519"/>
    </source>
</evidence>
<feature type="binding site" evidence="10">
    <location>
        <position position="9"/>
    </location>
    <ligand>
        <name>Mn(2+)</name>
        <dbReference type="ChEBI" id="CHEBI:29035"/>
        <label>1</label>
    </ligand>
</feature>
<feature type="binding site" evidence="10">
    <location>
        <position position="197"/>
    </location>
    <ligand>
        <name>substrate</name>
    </ligand>
</feature>
<feature type="binding site" evidence="10">
    <location>
        <position position="199"/>
    </location>
    <ligand>
        <name>Mn(2+)</name>
        <dbReference type="ChEBI" id="CHEBI:29035"/>
        <label>1</label>
    </ligand>
</feature>
<evidence type="ECO:0000256" key="5">
    <source>
        <dbReference type="ARBA" id="ARBA00022723"/>
    </source>
</evidence>
<evidence type="ECO:0000256" key="9">
    <source>
        <dbReference type="ARBA" id="ARBA00023211"/>
    </source>
</evidence>
<keyword evidence="9 10" id="KW-0464">Manganese</keyword>
<evidence type="ECO:0000256" key="4">
    <source>
        <dbReference type="ARBA" id="ARBA00022556"/>
    </source>
</evidence>
<evidence type="ECO:0000256" key="1">
    <source>
        <dbReference type="ARBA" id="ARBA00022475"/>
    </source>
</evidence>
<evidence type="ECO:0000256" key="6">
    <source>
        <dbReference type="ARBA" id="ARBA00022801"/>
    </source>
</evidence>
<dbReference type="InterPro" id="IPR043461">
    <property type="entry name" value="LpxH-like"/>
</dbReference>
<feature type="binding site" evidence="10">
    <location>
        <position position="197"/>
    </location>
    <ligand>
        <name>Mn(2+)</name>
        <dbReference type="ChEBI" id="CHEBI:29035"/>
        <label>2</label>
    </ligand>
</feature>
<feature type="binding site" evidence="10">
    <location>
        <position position="42"/>
    </location>
    <ligand>
        <name>Mn(2+)</name>
        <dbReference type="ChEBI" id="CHEBI:29035"/>
        <label>2</label>
    </ligand>
</feature>
<dbReference type="InterPro" id="IPR010138">
    <property type="entry name" value="UDP-diacylglucosamine_Hdrlase"/>
</dbReference>
<comment type="catalytic activity">
    <reaction evidence="10">
        <text>UDP-2-N,3-O-bis[(3R)-3-hydroxytetradecanoyl]-alpha-D-glucosamine + H2O = 2-N,3-O-bis[(3R)-3-hydroxytetradecanoyl]-alpha-D-glucosaminyl 1-phosphate + UMP + 2 H(+)</text>
        <dbReference type="Rhea" id="RHEA:25213"/>
        <dbReference type="ChEBI" id="CHEBI:15377"/>
        <dbReference type="ChEBI" id="CHEBI:15378"/>
        <dbReference type="ChEBI" id="CHEBI:57865"/>
        <dbReference type="ChEBI" id="CHEBI:57957"/>
        <dbReference type="ChEBI" id="CHEBI:78847"/>
        <dbReference type="EC" id="3.6.1.54"/>
    </reaction>
</comment>
<organism evidence="13 14">
    <name type="scientific">Sulfurimicrobium lacus</name>
    <dbReference type="NCBI Taxonomy" id="2715678"/>
    <lineage>
        <taxon>Bacteria</taxon>
        <taxon>Pseudomonadati</taxon>
        <taxon>Pseudomonadota</taxon>
        <taxon>Betaproteobacteria</taxon>
        <taxon>Nitrosomonadales</taxon>
        <taxon>Sulfuricellaceae</taxon>
        <taxon>Sulfurimicrobium</taxon>
    </lineage>
</organism>
<evidence type="ECO:0000256" key="2">
    <source>
        <dbReference type="ARBA" id="ARBA00022516"/>
    </source>
</evidence>
<dbReference type="CDD" id="cd07398">
    <property type="entry name" value="MPP_YbbF-LpxH"/>
    <property type="match status" value="1"/>
</dbReference>
<evidence type="ECO:0000256" key="10">
    <source>
        <dbReference type="HAMAP-Rule" id="MF_00575"/>
    </source>
</evidence>
<keyword evidence="14" id="KW-1185">Reference proteome</keyword>
<dbReference type="GO" id="GO:0019897">
    <property type="term" value="C:extrinsic component of plasma membrane"/>
    <property type="evidence" value="ECO:0007669"/>
    <property type="project" value="UniProtKB-UniRule"/>
</dbReference>
<keyword evidence="4 10" id="KW-0441">Lipid A biosynthesis</keyword>
<dbReference type="Proteomes" id="UP000502260">
    <property type="component" value="Chromosome"/>
</dbReference>
<evidence type="ECO:0000313" key="14">
    <source>
        <dbReference type="Proteomes" id="UP000502260"/>
    </source>
</evidence>
<protein>
    <recommendedName>
        <fullName evidence="10">UDP-2,3-diacylglucosamine hydrolase</fullName>
        <ecNumber evidence="10">3.6.1.54</ecNumber>
    </recommendedName>
    <alternativeName>
        <fullName evidence="10">UDP-2,3-diacylglucosamine diphosphatase</fullName>
    </alternativeName>
</protein>
<dbReference type="GO" id="GO:0030145">
    <property type="term" value="F:manganese ion binding"/>
    <property type="evidence" value="ECO:0007669"/>
    <property type="project" value="UniProtKB-UniRule"/>
</dbReference>
<reference evidence="14" key="1">
    <citation type="submission" date="2020-03" db="EMBL/GenBank/DDBJ databases">
        <title>Complete genome sequence of sulfur-oxidizing bacterium skT11.</title>
        <authorList>
            <person name="Kanda M."/>
            <person name="Kojima H."/>
            <person name="Fukui M."/>
        </authorList>
    </citation>
    <scope>NUCLEOTIDE SEQUENCE [LARGE SCALE GENOMIC DNA]</scope>
    <source>
        <strain evidence="14">skT11</strain>
    </source>
</reference>
<keyword evidence="5 10" id="KW-0479">Metal-binding</keyword>
<keyword evidence="6 10" id="KW-0378">Hydrolase</keyword>
<dbReference type="Pfam" id="PF00149">
    <property type="entry name" value="Metallophos"/>
    <property type="match status" value="1"/>
</dbReference>
<keyword evidence="7 10" id="KW-0443">Lipid metabolism</keyword>
<dbReference type="SUPFAM" id="SSF56300">
    <property type="entry name" value="Metallo-dependent phosphatases"/>
    <property type="match status" value="1"/>
</dbReference>
<name>A0A6F8VG78_9PROT</name>
<sequence>MAHSLFISDLHLSADRPEVLSAFSEFLATTAVHADALYILGDLFEYWAGDDDLDAPFNRQVVAALAALNAGGTALYLMHGNRDFLMGEALATACGAHFLHDPELRDIHGTATLLMHGDKLCTDDTAYLAFREQVRDAQWQQAFLAQPLALRKAQIEQLREQSRQAQREKAAEIMDVNAESVINLLGKYGYPRLIHGHTHRPALHLQEIDGRRCERWVLPDWYEQGGYLRCDEHGCAAINIQMVKGEQK</sequence>
<dbReference type="UniPathway" id="UPA00359">
    <property type="reaction ID" value="UER00480"/>
</dbReference>
<dbReference type="EC" id="3.6.1.54" evidence="10"/>
<feature type="binding site" evidence="10">
    <location>
        <position position="162"/>
    </location>
    <ligand>
        <name>substrate</name>
    </ligand>
</feature>
<feature type="binding site" evidence="10">
    <location>
        <position position="116"/>
    </location>
    <ligand>
        <name>Mn(2+)</name>
        <dbReference type="ChEBI" id="CHEBI:29035"/>
        <label>2</label>
    </ligand>
</feature>
<dbReference type="AlphaFoldDB" id="A0A6F8VG78"/>
<dbReference type="RefSeq" id="WP_173066701.1">
    <property type="nucleotide sequence ID" value="NZ_AP022853.1"/>
</dbReference>
<keyword evidence="1 10" id="KW-1003">Cell membrane</keyword>
<evidence type="ECO:0000259" key="12">
    <source>
        <dbReference type="Pfam" id="PF00149"/>
    </source>
</evidence>
<dbReference type="KEGG" id="slac:SKTS_29120"/>
<comment type="cofactor">
    <cofactor evidence="10">
        <name>Mn(2+)</name>
        <dbReference type="ChEBI" id="CHEBI:29035"/>
    </cofactor>
    <text evidence="10">Binds 2 Mn(2+) ions per subunit in a binuclear metal center.</text>
</comment>
<feature type="domain" description="Calcineurin-like phosphoesterase" evidence="12">
    <location>
        <begin position="5"/>
        <end position="201"/>
    </location>
</feature>
<comment type="function">
    <text evidence="10">Hydrolyzes the pyrophosphate bond of UDP-2,3-diacylglucosamine to yield 2,3-diacylglucosamine 1-phosphate (lipid X) and UMP by catalyzing the attack of water at the alpha-P atom. Involved in the biosynthesis of lipid A, a phosphorylated glycolipid that anchors the lipopolysaccharide to the outer membrane of the cell.</text>
</comment>
<comment type="pathway">
    <text evidence="10">Glycolipid biosynthesis; lipid IV(A) biosynthesis; lipid IV(A) from (3R)-3-hydroxytetradecanoyl-[acyl-carrier-protein] and UDP-N-acetyl-alpha-D-glucosamine: step 4/6.</text>
</comment>
<dbReference type="InterPro" id="IPR004843">
    <property type="entry name" value="Calcineurin-like_PHP"/>
</dbReference>
<feature type="coiled-coil region" evidence="11">
    <location>
        <begin position="148"/>
        <end position="175"/>
    </location>
</feature>
<evidence type="ECO:0000313" key="13">
    <source>
        <dbReference type="EMBL" id="BCB28026.1"/>
    </source>
</evidence>
<dbReference type="NCBIfam" id="NF003743">
    <property type="entry name" value="PRK05340.1"/>
    <property type="match status" value="1"/>
</dbReference>
<evidence type="ECO:0000256" key="7">
    <source>
        <dbReference type="ARBA" id="ARBA00023098"/>
    </source>
</evidence>
<dbReference type="HAMAP" id="MF_00575">
    <property type="entry name" value="LpxH"/>
    <property type="match status" value="1"/>
</dbReference>
<dbReference type="Gene3D" id="3.60.21.10">
    <property type="match status" value="1"/>
</dbReference>